<dbReference type="EMBL" id="CAAALY010015123">
    <property type="protein sequence ID" value="VEL12562.1"/>
    <property type="molecule type" value="Genomic_DNA"/>
</dbReference>
<accession>A0A448WID4</accession>
<evidence type="ECO:0000313" key="2">
    <source>
        <dbReference type="EMBL" id="VEL12562.1"/>
    </source>
</evidence>
<feature type="region of interest" description="Disordered" evidence="1">
    <location>
        <begin position="56"/>
        <end position="79"/>
    </location>
</feature>
<sequence>MTSAILSIPSIGLSVFLSIFKTYANFFCPYIFWLSSPHLRFFSSHFSVYFDASSIESTPTGTHETSELDEEALGEPMDQPNSSEIAVVSVSLEKCLRSHTTVSETYLQPSHRPNRQPLVPRRKLPEIRNLPEDAMFRLTGRHGVNLAGACVKKRSDSLQVCEIGPFQLGHGYADRREDGDSTQVAVALSVALTKSHSTVRFLLKNRFAGSPLDG</sequence>
<name>A0A448WID4_9PLAT</name>
<keyword evidence="3" id="KW-1185">Reference proteome</keyword>
<reference evidence="2" key="1">
    <citation type="submission" date="2018-11" db="EMBL/GenBank/DDBJ databases">
        <authorList>
            <consortium name="Pathogen Informatics"/>
        </authorList>
    </citation>
    <scope>NUCLEOTIDE SEQUENCE</scope>
</reference>
<evidence type="ECO:0000313" key="3">
    <source>
        <dbReference type="Proteomes" id="UP000784294"/>
    </source>
</evidence>
<proteinExistence type="predicted"/>
<dbReference type="AlphaFoldDB" id="A0A448WID4"/>
<gene>
    <name evidence="2" type="ORF">PXEA_LOCUS6002</name>
</gene>
<evidence type="ECO:0000256" key="1">
    <source>
        <dbReference type="SAM" id="MobiDB-lite"/>
    </source>
</evidence>
<dbReference type="Proteomes" id="UP000784294">
    <property type="component" value="Unassembled WGS sequence"/>
</dbReference>
<comment type="caution">
    <text evidence="2">The sequence shown here is derived from an EMBL/GenBank/DDBJ whole genome shotgun (WGS) entry which is preliminary data.</text>
</comment>
<protein>
    <submittedName>
        <fullName evidence="2">Uncharacterized protein</fullName>
    </submittedName>
</protein>
<organism evidence="2 3">
    <name type="scientific">Protopolystoma xenopodis</name>
    <dbReference type="NCBI Taxonomy" id="117903"/>
    <lineage>
        <taxon>Eukaryota</taxon>
        <taxon>Metazoa</taxon>
        <taxon>Spiralia</taxon>
        <taxon>Lophotrochozoa</taxon>
        <taxon>Platyhelminthes</taxon>
        <taxon>Monogenea</taxon>
        <taxon>Polyopisthocotylea</taxon>
        <taxon>Polystomatidea</taxon>
        <taxon>Polystomatidae</taxon>
        <taxon>Protopolystoma</taxon>
    </lineage>
</organism>